<feature type="domain" description="F-box protein At3g26010-like beta-propeller" evidence="1">
    <location>
        <begin position="61"/>
        <end position="250"/>
    </location>
</feature>
<evidence type="ECO:0000313" key="3">
    <source>
        <dbReference type="Proteomes" id="UP000030689"/>
    </source>
</evidence>
<dbReference type="Proteomes" id="UP000030689">
    <property type="component" value="Unassembled WGS sequence"/>
</dbReference>
<protein>
    <recommendedName>
        <fullName evidence="1">F-box protein At3g26010-like beta-propeller domain-containing protein</fullName>
    </recommendedName>
</protein>
<dbReference type="Gramene" id="ESQ29482">
    <property type="protein sequence ID" value="ESQ29482"/>
    <property type="gene ID" value="EUTSA_v10024137mg"/>
</dbReference>
<dbReference type="InterPro" id="IPR036047">
    <property type="entry name" value="F-box-like_dom_sf"/>
</dbReference>
<dbReference type="InterPro" id="IPR056592">
    <property type="entry name" value="Beta-prop_At3g26010-like"/>
</dbReference>
<dbReference type="EMBL" id="KI517881">
    <property type="protein sequence ID" value="ESQ29482.1"/>
    <property type="molecule type" value="Genomic_DNA"/>
</dbReference>
<dbReference type="PANTHER" id="PTHR31672">
    <property type="entry name" value="BNACNNG10540D PROTEIN"/>
    <property type="match status" value="1"/>
</dbReference>
<feature type="domain" description="F-box protein At3g26010-like beta-propeller" evidence="1">
    <location>
        <begin position="256"/>
        <end position="399"/>
    </location>
</feature>
<dbReference type="AlphaFoldDB" id="V4KI08"/>
<evidence type="ECO:0000313" key="2">
    <source>
        <dbReference type="EMBL" id="ESQ29482.1"/>
    </source>
</evidence>
<evidence type="ECO:0000259" key="1">
    <source>
        <dbReference type="Pfam" id="PF24750"/>
    </source>
</evidence>
<sequence length="403" mass="46138">MEDKKGRFELSEEALVKVLARSSSLRSIARYRSVCKRWKSIIDSQLFQDIYESLNTCSSLSWSITTTRNPAMSKEIVGHHGCKRWGLTKSLGSWMMRYKPETTVRKVSVLSCAGGGLVLLYTETSDGSPMYHVGNPVLQEWARIPFPLLIFANRFLFNDNGLVTKMEKGVVVGYKVVWTLVSCCVTKVLTLMIYSSETGLWEIKELHCLRVMIWSRLRESVPLNGILHWLASAGSDQDADYIVTYDFYKGGGDDEGPTIRIWRLVKYCNEDPNASWKLAWQMPKLVYLVGLNCFPVVMHPLYSNIIYLWSRNKNGLVVLNLTTSRYRLYTEESEENNKCIDGCILRLSGCKEYVDSIYLAYSTPPLEEEELQGYNKCTNFTHSLYFSQYVLPSWLNPLPGLSF</sequence>
<dbReference type="InterPro" id="IPR050796">
    <property type="entry name" value="SCF_F-box_component"/>
</dbReference>
<gene>
    <name evidence="2" type="ORF">EUTSA_v10024137mg</name>
</gene>
<reference evidence="2 3" key="1">
    <citation type="journal article" date="2013" name="Front. Plant Sci.">
        <title>The Reference Genome of the Halophytic Plant Eutrema salsugineum.</title>
        <authorList>
            <person name="Yang R."/>
            <person name="Jarvis D.E."/>
            <person name="Chen H."/>
            <person name="Beilstein M.A."/>
            <person name="Grimwood J."/>
            <person name="Jenkins J."/>
            <person name="Shu S."/>
            <person name="Prochnik S."/>
            <person name="Xin M."/>
            <person name="Ma C."/>
            <person name="Schmutz J."/>
            <person name="Wing R.A."/>
            <person name="Mitchell-Olds T."/>
            <person name="Schumaker K.S."/>
            <person name="Wang X."/>
        </authorList>
    </citation>
    <scope>NUCLEOTIDE SEQUENCE [LARGE SCALE GENOMIC DNA]</scope>
</reference>
<dbReference type="SUPFAM" id="SSF81383">
    <property type="entry name" value="F-box domain"/>
    <property type="match status" value="1"/>
</dbReference>
<accession>V4KI08</accession>
<keyword evidence="3" id="KW-1185">Reference proteome</keyword>
<dbReference type="KEGG" id="eus:EUTSA_v10024137mg"/>
<organism evidence="2 3">
    <name type="scientific">Eutrema salsugineum</name>
    <name type="common">Saltwater cress</name>
    <name type="synonym">Sisymbrium salsugineum</name>
    <dbReference type="NCBI Taxonomy" id="72664"/>
    <lineage>
        <taxon>Eukaryota</taxon>
        <taxon>Viridiplantae</taxon>
        <taxon>Streptophyta</taxon>
        <taxon>Embryophyta</taxon>
        <taxon>Tracheophyta</taxon>
        <taxon>Spermatophyta</taxon>
        <taxon>Magnoliopsida</taxon>
        <taxon>eudicotyledons</taxon>
        <taxon>Gunneridae</taxon>
        <taxon>Pentapetalae</taxon>
        <taxon>rosids</taxon>
        <taxon>malvids</taxon>
        <taxon>Brassicales</taxon>
        <taxon>Brassicaceae</taxon>
        <taxon>Eutremeae</taxon>
        <taxon>Eutrema</taxon>
    </lineage>
</organism>
<name>V4KI08_EUTSA</name>
<dbReference type="Pfam" id="PF24750">
    <property type="entry name" value="b-prop_At3g26010-like"/>
    <property type="match status" value="2"/>
</dbReference>
<proteinExistence type="predicted"/>
<dbReference type="eggNOG" id="ENOG502S3VB">
    <property type="taxonomic scope" value="Eukaryota"/>
</dbReference>
<dbReference type="STRING" id="72664.V4KI08"/>